<comment type="caution">
    <text evidence="1">The sequence shown here is derived from an EMBL/GenBank/DDBJ whole genome shotgun (WGS) entry which is preliminary data.</text>
</comment>
<keyword evidence="2" id="KW-1185">Reference proteome</keyword>
<name>A0ABN9RDF2_9DINO</name>
<evidence type="ECO:0000313" key="1">
    <source>
        <dbReference type="EMBL" id="CAK0815636.1"/>
    </source>
</evidence>
<dbReference type="Gene3D" id="3.20.20.140">
    <property type="entry name" value="Metal-dependent hydrolases"/>
    <property type="match status" value="1"/>
</dbReference>
<evidence type="ECO:0000313" key="2">
    <source>
        <dbReference type="Proteomes" id="UP001189429"/>
    </source>
</evidence>
<sequence length="696" mass="78438">MGSGHGCCSVLAMGAAASVEDNEIRRYVKRRGDERVLALDLLKAHPQAPCSRPLVARLIIGRMFKLLEEDDEKVGALCEEFKASHGQDDKSQHDFAKKWFNTVYQDILGSQLERDALMAFLEGFFLVKGERGFELTPDTLQEDVMPYQGSRFFAYFVCFVMDEFTRLRKLWEEATVASPETIVSLYTSPPAVRNGVIESDADQEIQPNGEPLSLKKRTLVIADAATITLDHFKLGKYAVDVRVENRATVKGYLTDCHYHPRGFGTDPVPLATQFEWMKAKQVLFTTLLGIGQRLPEAARVRYYKADAATRLKDRKFAVRPSPINDMSNAQDYYRDYHNKHIQQDIHLVMSYSFFDLKSDHPGQNVFNLRQVDQDFPDLFSAAGELNIQKQALHNNDRGNLEDLNEEKVTALRNVFAHLEARDAPALIHCDIGCDEKNEITKKESVRIKKSIGAAGAFCCSDCGGEAQGDVTAPATGALRSLAKARSVLLKTDMLKRKTSDTSNPDTATLSTPAVSRFKYAGIMDSFCSSFTANKIIWAHLGGLSLELIKQDVRQHTAFLRQFLRKHPHVWVDVSWDVIYKCYFDDYADMIGESEDSDEDAPPEVKQLRQEFAKNVVETYVALFNEFPHRFLSGTDLVCTQENVTFDVYAQALKDTGFIFMLKEGLSEEAFNGIVLGQNYLNVHADLDLVYQAPKLF</sequence>
<reference evidence="1" key="1">
    <citation type="submission" date="2023-10" db="EMBL/GenBank/DDBJ databases">
        <authorList>
            <person name="Chen Y."/>
            <person name="Shah S."/>
            <person name="Dougan E. K."/>
            <person name="Thang M."/>
            <person name="Chan C."/>
        </authorList>
    </citation>
    <scope>NUCLEOTIDE SEQUENCE [LARGE SCALE GENOMIC DNA]</scope>
</reference>
<dbReference type="Proteomes" id="UP001189429">
    <property type="component" value="Unassembled WGS sequence"/>
</dbReference>
<proteinExistence type="predicted"/>
<gene>
    <name evidence="1" type="ORF">PCOR1329_LOCUS18866</name>
</gene>
<protein>
    <submittedName>
        <fullName evidence="1">Uncharacterized protein</fullName>
    </submittedName>
</protein>
<dbReference type="EMBL" id="CAUYUJ010005966">
    <property type="protein sequence ID" value="CAK0815636.1"/>
    <property type="molecule type" value="Genomic_DNA"/>
</dbReference>
<organism evidence="1 2">
    <name type="scientific">Prorocentrum cordatum</name>
    <dbReference type="NCBI Taxonomy" id="2364126"/>
    <lineage>
        <taxon>Eukaryota</taxon>
        <taxon>Sar</taxon>
        <taxon>Alveolata</taxon>
        <taxon>Dinophyceae</taxon>
        <taxon>Prorocentrales</taxon>
        <taxon>Prorocentraceae</taxon>
        <taxon>Prorocentrum</taxon>
    </lineage>
</organism>
<accession>A0ABN9RDF2</accession>